<feature type="chain" id="PRO_5004379941" description="Neuropeptide-like 4" evidence="1">
    <location>
        <begin position="20"/>
        <end position="62"/>
    </location>
</feature>
<evidence type="ECO:0000256" key="1">
    <source>
        <dbReference type="SAM" id="SignalP"/>
    </source>
</evidence>
<keyword evidence="1" id="KW-0732">Signal</keyword>
<dbReference type="AlphaFoldDB" id="R4UJB8"/>
<sequence length="62" mass="6878">MKAFFALFLALFFVVAVSAVEPEAKKDLKGAEQVYLASPYGAFGYPYAAYAAYPSAYSLYYR</sequence>
<organism evidence="2">
    <name type="scientific">Coptotermes formosanus</name>
    <name type="common">Formosan subterranean termite</name>
    <dbReference type="NCBI Taxonomy" id="36987"/>
    <lineage>
        <taxon>Eukaryota</taxon>
        <taxon>Metazoa</taxon>
        <taxon>Ecdysozoa</taxon>
        <taxon>Arthropoda</taxon>
        <taxon>Hexapoda</taxon>
        <taxon>Insecta</taxon>
        <taxon>Pterygota</taxon>
        <taxon>Neoptera</taxon>
        <taxon>Polyneoptera</taxon>
        <taxon>Dictyoptera</taxon>
        <taxon>Blattodea</taxon>
        <taxon>Blattoidea</taxon>
        <taxon>Termitoidae</taxon>
        <taxon>Rhinotermitidae</taxon>
        <taxon>Coptotermes</taxon>
    </lineage>
</organism>
<name>R4UJB8_COPFO</name>
<reference evidence="2" key="1">
    <citation type="submission" date="2013-02" db="EMBL/GenBank/DDBJ databases">
        <title>Immune-Related transcriptome of Coptotermes formosanus Shiraki workers: the defense mechanism.</title>
        <authorList>
            <person name="Hussain A."/>
            <person name="Li Y.F."/>
            <person name="Wen S.Y."/>
        </authorList>
    </citation>
    <scope>NUCLEOTIDE SEQUENCE</scope>
</reference>
<evidence type="ECO:0000313" key="2">
    <source>
        <dbReference type="EMBL" id="AGM32149.1"/>
    </source>
</evidence>
<dbReference type="EMBL" id="KC632335">
    <property type="protein sequence ID" value="AGM32149.1"/>
    <property type="molecule type" value="mRNA"/>
</dbReference>
<protein>
    <recommendedName>
        <fullName evidence="3">Neuropeptide-like 4</fullName>
    </recommendedName>
</protein>
<proteinExistence type="evidence at transcript level"/>
<accession>R4UJB8</accession>
<evidence type="ECO:0008006" key="3">
    <source>
        <dbReference type="Google" id="ProtNLM"/>
    </source>
</evidence>
<feature type="signal peptide" evidence="1">
    <location>
        <begin position="1"/>
        <end position="19"/>
    </location>
</feature>